<dbReference type="PANTHER" id="PTHR35317:SF38">
    <property type="entry name" value="RNA-DIRECTED DNA POLYMERASE"/>
    <property type="match status" value="1"/>
</dbReference>
<dbReference type="SUPFAM" id="SSF57756">
    <property type="entry name" value="Retrovirus zinc finger-like domains"/>
    <property type="match status" value="1"/>
</dbReference>
<dbReference type="RefSeq" id="XP_038988042.1">
    <property type="nucleotide sequence ID" value="XM_039132114.1"/>
</dbReference>
<evidence type="ECO:0000313" key="5">
    <source>
        <dbReference type="RefSeq" id="XP_038988042.1"/>
    </source>
</evidence>
<keyword evidence="4" id="KW-1185">Reference proteome</keyword>
<proteinExistence type="predicted"/>
<dbReference type="GO" id="GO:0003676">
    <property type="term" value="F:nucleic acid binding"/>
    <property type="evidence" value="ECO:0007669"/>
    <property type="project" value="InterPro"/>
</dbReference>
<feature type="compositionally biased region" description="Polar residues" evidence="2">
    <location>
        <begin position="369"/>
        <end position="379"/>
    </location>
</feature>
<dbReference type="GO" id="GO:0008270">
    <property type="term" value="F:zinc ion binding"/>
    <property type="evidence" value="ECO:0007669"/>
    <property type="project" value="UniProtKB-KW"/>
</dbReference>
<reference evidence="4" key="1">
    <citation type="journal article" date="2019" name="Nat. Commun.">
        <title>Genome-wide association mapping of date palm fruit traits.</title>
        <authorList>
            <person name="Hazzouri K.M."/>
            <person name="Gros-Balthazard M."/>
            <person name="Flowers J.M."/>
            <person name="Copetti D."/>
            <person name="Lemansour A."/>
            <person name="Lebrun M."/>
            <person name="Masmoudi K."/>
            <person name="Ferrand S."/>
            <person name="Dhar M.I."/>
            <person name="Fresquez Z.A."/>
            <person name="Rosas U."/>
            <person name="Zhang J."/>
            <person name="Talag J."/>
            <person name="Lee S."/>
            <person name="Kudrna D."/>
            <person name="Powell R.F."/>
            <person name="Leitch I.J."/>
            <person name="Krueger R.R."/>
            <person name="Wing R.A."/>
            <person name="Amiri K.M.A."/>
            <person name="Purugganan M.D."/>
        </authorList>
    </citation>
    <scope>NUCLEOTIDE SEQUENCE [LARGE SCALE GENOMIC DNA]</scope>
    <source>
        <strain evidence="4">cv. Khalas</strain>
    </source>
</reference>
<protein>
    <submittedName>
        <fullName evidence="5">Uncharacterized protein LOC120112543</fullName>
    </submittedName>
</protein>
<dbReference type="AlphaFoldDB" id="A0A8B9AR80"/>
<dbReference type="InterPro" id="IPR036875">
    <property type="entry name" value="Znf_CCHC_sf"/>
</dbReference>
<reference evidence="5" key="2">
    <citation type="submission" date="2025-08" db="UniProtKB">
        <authorList>
            <consortium name="RefSeq"/>
        </authorList>
    </citation>
    <scope>IDENTIFICATION</scope>
    <source>
        <tissue evidence="5">Young leaves</tissue>
    </source>
</reference>
<dbReference type="OrthoDB" id="695500at2759"/>
<evidence type="ECO:0000259" key="3">
    <source>
        <dbReference type="PROSITE" id="PS50158"/>
    </source>
</evidence>
<feature type="region of interest" description="Disordered" evidence="2">
    <location>
        <begin position="220"/>
        <end position="280"/>
    </location>
</feature>
<dbReference type="KEGG" id="pda:120112543"/>
<organism evidence="4 5">
    <name type="scientific">Phoenix dactylifera</name>
    <name type="common">Date palm</name>
    <dbReference type="NCBI Taxonomy" id="42345"/>
    <lineage>
        <taxon>Eukaryota</taxon>
        <taxon>Viridiplantae</taxon>
        <taxon>Streptophyta</taxon>
        <taxon>Embryophyta</taxon>
        <taxon>Tracheophyta</taxon>
        <taxon>Spermatophyta</taxon>
        <taxon>Magnoliopsida</taxon>
        <taxon>Liliopsida</taxon>
        <taxon>Arecaceae</taxon>
        <taxon>Coryphoideae</taxon>
        <taxon>Phoeniceae</taxon>
        <taxon>Phoenix</taxon>
    </lineage>
</organism>
<keyword evidence="1" id="KW-0863">Zinc-finger</keyword>
<dbReference type="PANTHER" id="PTHR35317">
    <property type="entry name" value="OS04G0629600 PROTEIN"/>
    <property type="match status" value="1"/>
</dbReference>
<feature type="region of interest" description="Disordered" evidence="2">
    <location>
        <begin position="357"/>
        <end position="379"/>
    </location>
</feature>
<evidence type="ECO:0000313" key="4">
    <source>
        <dbReference type="Proteomes" id="UP000228380"/>
    </source>
</evidence>
<dbReference type="Gene3D" id="4.10.60.10">
    <property type="entry name" value="Zinc finger, CCHC-type"/>
    <property type="match status" value="1"/>
</dbReference>
<gene>
    <name evidence="5" type="primary">LOC120112543</name>
</gene>
<dbReference type="Pfam" id="PF14223">
    <property type="entry name" value="Retrotran_gag_2"/>
    <property type="match status" value="1"/>
</dbReference>
<keyword evidence="1" id="KW-0862">Zinc</keyword>
<keyword evidence="1" id="KW-0479">Metal-binding</keyword>
<accession>A0A8B9AR80</accession>
<dbReference type="SMART" id="SM00343">
    <property type="entry name" value="ZnF_C2HC"/>
    <property type="match status" value="1"/>
</dbReference>
<dbReference type="Proteomes" id="UP000228380">
    <property type="component" value="Chromosome 11"/>
</dbReference>
<dbReference type="Pfam" id="PF00098">
    <property type="entry name" value="zf-CCHC"/>
    <property type="match status" value="1"/>
</dbReference>
<sequence length="379" mass="41662">MAIVPQAATMKGGGGVSFSYPQLTATNYTTWAIKVEALMQAQDAWEAVEEADGADVDARKDKTARALLLQTLPEDILLQVAKKKTAKEVWGSLKTRFVGADRVKTARLQTLKNDFDVMQMKEGETLDDYASRLSGMSVRYASLGEMLDDATLVRKLLNTVPDRYYQVIAGIEQFCDLDTMPFEEAVGRLTAYGERARLRNPSGSNDGQLLLTQAEWQTRQDRVGRDSFSSNRGKSCVPAEGGNRSRGGRGRGRGRGRGLRSGSPRKDGSGGPGGSRRDKSHIKCFNCQKMGHYASECRSKPCNEEVNLSFMEEEKPALLLSASVETRDLVLLNEETVEPQLRAGSEDVSSTWYFDNGASNHMSGEKKSSTSWTSQSRGT</sequence>
<evidence type="ECO:0000256" key="1">
    <source>
        <dbReference type="PROSITE-ProRule" id="PRU00047"/>
    </source>
</evidence>
<evidence type="ECO:0000256" key="2">
    <source>
        <dbReference type="SAM" id="MobiDB-lite"/>
    </source>
</evidence>
<feature type="domain" description="CCHC-type" evidence="3">
    <location>
        <begin position="283"/>
        <end position="299"/>
    </location>
</feature>
<name>A0A8B9AR80_PHODC</name>
<dbReference type="InterPro" id="IPR001878">
    <property type="entry name" value="Znf_CCHC"/>
</dbReference>
<feature type="compositionally biased region" description="Basic residues" evidence="2">
    <location>
        <begin position="246"/>
        <end position="258"/>
    </location>
</feature>
<dbReference type="GeneID" id="120112543"/>
<dbReference type="PROSITE" id="PS50158">
    <property type="entry name" value="ZF_CCHC"/>
    <property type="match status" value="1"/>
</dbReference>